<gene>
    <name evidence="2" type="ORF">GJ744_009534</name>
</gene>
<feature type="region of interest" description="Disordered" evidence="1">
    <location>
        <begin position="7"/>
        <end position="36"/>
    </location>
</feature>
<evidence type="ECO:0000313" key="3">
    <source>
        <dbReference type="Proteomes" id="UP000606974"/>
    </source>
</evidence>
<evidence type="ECO:0000256" key="1">
    <source>
        <dbReference type="SAM" id="MobiDB-lite"/>
    </source>
</evidence>
<proteinExistence type="predicted"/>
<evidence type="ECO:0000313" key="2">
    <source>
        <dbReference type="EMBL" id="KAF7502023.1"/>
    </source>
</evidence>
<accession>A0A8H7A3T2</accession>
<reference evidence="2" key="1">
    <citation type="submission" date="2020-02" db="EMBL/GenBank/DDBJ databases">
        <authorList>
            <person name="Palmer J.M."/>
        </authorList>
    </citation>
    <scope>NUCLEOTIDE SEQUENCE</scope>
    <source>
        <strain evidence="2">EPUS1.4</strain>
        <tissue evidence="2">Thallus</tissue>
    </source>
</reference>
<dbReference type="AlphaFoldDB" id="A0A8H7A3T2"/>
<organism evidence="2 3">
    <name type="scientific">Endocarpon pusillum</name>
    <dbReference type="NCBI Taxonomy" id="364733"/>
    <lineage>
        <taxon>Eukaryota</taxon>
        <taxon>Fungi</taxon>
        <taxon>Dikarya</taxon>
        <taxon>Ascomycota</taxon>
        <taxon>Pezizomycotina</taxon>
        <taxon>Eurotiomycetes</taxon>
        <taxon>Chaetothyriomycetidae</taxon>
        <taxon>Verrucariales</taxon>
        <taxon>Verrucariaceae</taxon>
        <taxon>Endocarpon</taxon>
    </lineage>
</organism>
<feature type="compositionally biased region" description="Basic and acidic residues" evidence="1">
    <location>
        <begin position="15"/>
        <end position="26"/>
    </location>
</feature>
<name>A0A8H7A3T2_9EURO</name>
<protein>
    <submittedName>
        <fullName evidence="2">Uncharacterized protein</fullName>
    </submittedName>
</protein>
<comment type="caution">
    <text evidence="2">The sequence shown here is derived from an EMBL/GenBank/DDBJ whole genome shotgun (WGS) entry which is preliminary data.</text>
</comment>
<keyword evidence="3" id="KW-1185">Reference proteome</keyword>
<dbReference type="EMBL" id="JAACFV010000576">
    <property type="protein sequence ID" value="KAF7502023.1"/>
    <property type="molecule type" value="Genomic_DNA"/>
</dbReference>
<dbReference type="Proteomes" id="UP000606974">
    <property type="component" value="Unassembled WGS sequence"/>
</dbReference>
<sequence length="50" mass="5329">MFDEILRVASSGGEKQQEKTVAERGRTPGATGVTQKKTTGGTAAIIYKEM</sequence>